<dbReference type="SUPFAM" id="SSF53335">
    <property type="entry name" value="S-adenosyl-L-methionine-dependent methyltransferases"/>
    <property type="match status" value="1"/>
</dbReference>
<dbReference type="Pfam" id="PF12950">
    <property type="entry name" value="TaqI_C"/>
    <property type="match status" value="1"/>
</dbReference>
<evidence type="ECO:0000313" key="11">
    <source>
        <dbReference type="Proteomes" id="UP000324575"/>
    </source>
</evidence>
<dbReference type="EMBL" id="SNRX01000001">
    <property type="protein sequence ID" value="KAA6303471.1"/>
    <property type="molecule type" value="Genomic_DNA"/>
</dbReference>
<keyword evidence="2" id="KW-0489">Methyltransferase</keyword>
<dbReference type="Gene3D" id="3.40.50.150">
    <property type="entry name" value="Vaccinia Virus protein VP39"/>
    <property type="match status" value="1"/>
</dbReference>
<reference evidence="10 11" key="1">
    <citation type="submission" date="2019-03" db="EMBL/GenBank/DDBJ databases">
        <title>Single cell metagenomics reveals metabolic interactions within the superorganism composed of flagellate Streblomastix strix and complex community of Bacteroidetes bacteria on its surface.</title>
        <authorList>
            <person name="Treitli S.C."/>
            <person name="Kolisko M."/>
            <person name="Husnik F."/>
            <person name="Keeling P."/>
            <person name="Hampl V."/>
        </authorList>
    </citation>
    <scope>NUCLEOTIDE SEQUENCE [LARGE SCALE GENOMIC DNA]</scope>
    <source>
        <strain evidence="10">St1</strain>
    </source>
</reference>
<dbReference type="EC" id="2.1.1.72" evidence="1"/>
<dbReference type="InterPro" id="IPR050953">
    <property type="entry name" value="N4_N6_ade-DNA_methylase"/>
</dbReference>
<comment type="caution">
    <text evidence="10">The sequence shown here is derived from an EMBL/GenBank/DDBJ whole genome shotgun (WGS) entry which is preliminary data.</text>
</comment>
<keyword evidence="6" id="KW-0238">DNA-binding</keyword>
<dbReference type="Pfam" id="PF07669">
    <property type="entry name" value="Eco57I"/>
    <property type="match status" value="1"/>
</dbReference>
<comment type="catalytic activity">
    <reaction evidence="7">
        <text>a 2'-deoxyadenosine in DNA + S-adenosyl-L-methionine = an N(6)-methyl-2'-deoxyadenosine in DNA + S-adenosyl-L-homocysteine + H(+)</text>
        <dbReference type="Rhea" id="RHEA:15197"/>
        <dbReference type="Rhea" id="RHEA-COMP:12418"/>
        <dbReference type="Rhea" id="RHEA-COMP:12419"/>
        <dbReference type="ChEBI" id="CHEBI:15378"/>
        <dbReference type="ChEBI" id="CHEBI:57856"/>
        <dbReference type="ChEBI" id="CHEBI:59789"/>
        <dbReference type="ChEBI" id="CHEBI:90615"/>
        <dbReference type="ChEBI" id="CHEBI:90616"/>
        <dbReference type="EC" id="2.1.1.72"/>
    </reaction>
</comment>
<evidence type="ECO:0000256" key="4">
    <source>
        <dbReference type="ARBA" id="ARBA00022691"/>
    </source>
</evidence>
<evidence type="ECO:0000256" key="3">
    <source>
        <dbReference type="ARBA" id="ARBA00022679"/>
    </source>
</evidence>
<dbReference type="GO" id="GO:0032259">
    <property type="term" value="P:methylation"/>
    <property type="evidence" value="ECO:0007669"/>
    <property type="project" value="UniProtKB-KW"/>
</dbReference>
<evidence type="ECO:0000259" key="9">
    <source>
        <dbReference type="Pfam" id="PF12950"/>
    </source>
</evidence>
<feature type="domain" description="TaqI-like C-terminal specificity" evidence="9">
    <location>
        <begin position="211"/>
        <end position="358"/>
    </location>
</feature>
<dbReference type="PANTHER" id="PTHR33841">
    <property type="entry name" value="DNA METHYLTRANSFERASE YEEA-RELATED"/>
    <property type="match status" value="1"/>
</dbReference>
<evidence type="ECO:0000256" key="1">
    <source>
        <dbReference type="ARBA" id="ARBA00011900"/>
    </source>
</evidence>
<evidence type="ECO:0000313" key="10">
    <source>
        <dbReference type="EMBL" id="KAA6303471.1"/>
    </source>
</evidence>
<name>A0A5M8P4Y7_9BACT</name>
<dbReference type="InterPro" id="IPR029063">
    <property type="entry name" value="SAM-dependent_MTases_sf"/>
</dbReference>
<sequence length="412" mass="48114">MFENIPYYQGKMDLWYSFACVGIDLLNDKGHLCFIATNKWITNNGAGILRNKVIADSQIKQLVDFGSYMIFESANIQTMIMLFEKNNRNDGYNFDYRKLIRNDVKLQDVIEILNKTSIKALYLKPTIIRDKLKDRFLTFSENDNIFEKIAKDATYLTKDELANGIHPHYDFVDKKHALLHDLKIGEGIFGLSEQERNDLELTANELTLIKPYYTTEQIHRYYSHIHNKLWLIYTDSSFKNPKSMNNYLHLKAHLDRFKNVITSDNKPYGLHRAREERFFKGEKIAALRKSAGKPSFSYSDFDCYLSASFYIIKTEKCNLKYLLGLLNSKLVAFWLKNKGKMQGDNYQLDKEPLMQVPIKISKNQQPIISLVEQILQSNQQNADTTALEKEIDILVYELYGLTEEEIKLIEKI</sequence>
<evidence type="ECO:0000256" key="2">
    <source>
        <dbReference type="ARBA" id="ARBA00022603"/>
    </source>
</evidence>
<feature type="domain" description="Type II methyltransferase M.TaqI-like" evidence="8">
    <location>
        <begin position="7"/>
        <end position="71"/>
    </location>
</feature>
<gene>
    <name evidence="10" type="ORF">EZS26_000022</name>
</gene>
<protein>
    <recommendedName>
        <fullName evidence="1">site-specific DNA-methyltransferase (adenine-specific)</fullName>
        <ecNumber evidence="1">2.1.1.72</ecNumber>
    </recommendedName>
</protein>
<evidence type="ECO:0000256" key="6">
    <source>
        <dbReference type="ARBA" id="ARBA00023125"/>
    </source>
</evidence>
<dbReference type="GO" id="GO:0009007">
    <property type="term" value="F:site-specific DNA-methyltransferase (adenine-specific) activity"/>
    <property type="evidence" value="ECO:0007669"/>
    <property type="project" value="UniProtKB-EC"/>
</dbReference>
<dbReference type="InterPro" id="IPR025931">
    <property type="entry name" value="TaqI_C"/>
</dbReference>
<keyword evidence="3" id="KW-0808">Transferase</keyword>
<keyword evidence="5" id="KW-0680">Restriction system</keyword>
<dbReference type="InterPro" id="IPR011639">
    <property type="entry name" value="MethylTrfase_TaqI-like_dom"/>
</dbReference>
<proteinExistence type="predicted"/>
<accession>A0A5M8P4Y7</accession>
<dbReference type="GO" id="GO:0003677">
    <property type="term" value="F:DNA binding"/>
    <property type="evidence" value="ECO:0007669"/>
    <property type="project" value="UniProtKB-KW"/>
</dbReference>
<keyword evidence="4" id="KW-0949">S-adenosyl-L-methionine</keyword>
<dbReference type="GO" id="GO:0009307">
    <property type="term" value="P:DNA restriction-modification system"/>
    <property type="evidence" value="ECO:0007669"/>
    <property type="project" value="UniProtKB-KW"/>
</dbReference>
<dbReference type="Proteomes" id="UP000324575">
    <property type="component" value="Unassembled WGS sequence"/>
</dbReference>
<evidence type="ECO:0000256" key="7">
    <source>
        <dbReference type="ARBA" id="ARBA00047942"/>
    </source>
</evidence>
<dbReference type="PANTHER" id="PTHR33841:SF6">
    <property type="entry name" value="TYPE II METHYLTRANSFERASE M.HINDII"/>
    <property type="match status" value="1"/>
</dbReference>
<dbReference type="AlphaFoldDB" id="A0A5M8P4Y7"/>
<evidence type="ECO:0000259" key="8">
    <source>
        <dbReference type="Pfam" id="PF07669"/>
    </source>
</evidence>
<evidence type="ECO:0000256" key="5">
    <source>
        <dbReference type="ARBA" id="ARBA00022747"/>
    </source>
</evidence>
<organism evidence="10 11">
    <name type="scientific">Candidatus Ordinivivax streblomastigis</name>
    <dbReference type="NCBI Taxonomy" id="2540710"/>
    <lineage>
        <taxon>Bacteria</taxon>
        <taxon>Pseudomonadati</taxon>
        <taxon>Bacteroidota</taxon>
        <taxon>Bacteroidia</taxon>
        <taxon>Bacteroidales</taxon>
        <taxon>Candidatus Ordinivivax</taxon>
    </lineage>
</organism>